<proteinExistence type="predicted"/>
<evidence type="ECO:0000313" key="2">
    <source>
        <dbReference type="EMBL" id="JAG04550.1"/>
    </source>
</evidence>
<gene>
    <name evidence="2" type="primary">MPK9</name>
    <name evidence="2" type="ORF">CM83_594</name>
</gene>
<reference evidence="2" key="1">
    <citation type="journal article" date="2014" name="PLoS ONE">
        <title>Transcriptome-Based Identification of ABC Transporters in the Western Tarnished Plant Bug Lygus hesperus.</title>
        <authorList>
            <person name="Hull J.J."/>
            <person name="Chaney K."/>
            <person name="Geib S.M."/>
            <person name="Fabrick J.A."/>
            <person name="Brent C.S."/>
            <person name="Walsh D."/>
            <person name="Lavine L.C."/>
        </authorList>
    </citation>
    <scope>NUCLEOTIDE SEQUENCE</scope>
</reference>
<organism evidence="2">
    <name type="scientific">Lygus hesperus</name>
    <name type="common">Western plant bug</name>
    <dbReference type="NCBI Taxonomy" id="30085"/>
    <lineage>
        <taxon>Eukaryota</taxon>
        <taxon>Metazoa</taxon>
        <taxon>Ecdysozoa</taxon>
        <taxon>Arthropoda</taxon>
        <taxon>Hexapoda</taxon>
        <taxon>Insecta</taxon>
        <taxon>Pterygota</taxon>
        <taxon>Neoptera</taxon>
        <taxon>Paraneoptera</taxon>
        <taxon>Hemiptera</taxon>
        <taxon>Heteroptera</taxon>
        <taxon>Panheteroptera</taxon>
        <taxon>Cimicomorpha</taxon>
        <taxon>Miridae</taxon>
        <taxon>Mirini</taxon>
        <taxon>Lygus</taxon>
    </lineage>
</organism>
<accession>A0A0A9WI57</accession>
<protein>
    <submittedName>
        <fullName evidence="2">Mitogen-activated protein kinase 9</fullName>
    </submittedName>
</protein>
<evidence type="ECO:0000256" key="1">
    <source>
        <dbReference type="SAM" id="MobiDB-lite"/>
    </source>
</evidence>
<keyword evidence="2" id="KW-0418">Kinase</keyword>
<keyword evidence="2" id="KW-0808">Transferase</keyword>
<feature type="non-terminal residue" evidence="2">
    <location>
        <position position="113"/>
    </location>
</feature>
<feature type="compositionally biased region" description="Basic and acidic residues" evidence="1">
    <location>
        <begin position="66"/>
        <end position="79"/>
    </location>
</feature>
<dbReference type="AlphaFoldDB" id="A0A0A9WI57"/>
<feature type="region of interest" description="Disordered" evidence="1">
    <location>
        <begin position="66"/>
        <end position="99"/>
    </location>
</feature>
<reference evidence="2" key="2">
    <citation type="submission" date="2014-07" db="EMBL/GenBank/DDBJ databases">
        <authorList>
            <person name="Hull J."/>
        </authorList>
    </citation>
    <scope>NUCLEOTIDE SEQUENCE</scope>
</reference>
<feature type="non-terminal residue" evidence="2">
    <location>
        <position position="1"/>
    </location>
</feature>
<name>A0A0A9WI57_LYGHE</name>
<dbReference type="EMBL" id="GBHO01039054">
    <property type="protein sequence ID" value="JAG04550.1"/>
    <property type="molecule type" value="Transcribed_RNA"/>
</dbReference>
<sequence length="113" mass="13164">VRVQICVPTHGKRRALVMYDKCPWLPNLEYRFSEITLTRQDARKLMDSLEDIRAYLTMKNADMDGEYVKSGEEEERKEPSTVYSPIHNTQNNSHSPLPAITDNHHLLFDCNTQ</sequence>
<dbReference type="GO" id="GO:0016301">
    <property type="term" value="F:kinase activity"/>
    <property type="evidence" value="ECO:0007669"/>
    <property type="project" value="UniProtKB-KW"/>
</dbReference>
<feature type="compositionally biased region" description="Polar residues" evidence="1">
    <location>
        <begin position="81"/>
        <end position="95"/>
    </location>
</feature>